<feature type="compositionally biased region" description="Polar residues" evidence="1">
    <location>
        <begin position="1"/>
        <end position="10"/>
    </location>
</feature>
<accession>A0A167PNT5</accession>
<keyword evidence="3" id="KW-1185">Reference proteome</keyword>
<name>A0A167PNT5_CORFA</name>
<gene>
    <name evidence="2" type="ORF">ISF_07380</name>
</gene>
<evidence type="ECO:0000313" key="2">
    <source>
        <dbReference type="EMBL" id="OAA56864.1"/>
    </source>
</evidence>
<dbReference type="GeneID" id="30023672"/>
<proteinExistence type="predicted"/>
<dbReference type="Proteomes" id="UP000076744">
    <property type="component" value="Unassembled WGS sequence"/>
</dbReference>
<sequence length="150" mass="16939">MGLPTTSPPRSSIRRADRASERERQRNVVRRAAARIYGPVQRTVSTTEHRPLPWIESGTPSEILTADARDPVHSSLNTASVVEEARTTARQRMEAHMAEVFGTGWHNVPYGPPTDEENRDNDLGWWSIDPRGRARHPRIDSDFIALHSQP</sequence>
<comment type="caution">
    <text evidence="2">The sequence shown here is derived from an EMBL/GenBank/DDBJ whole genome shotgun (WGS) entry which is preliminary data.</text>
</comment>
<dbReference type="EMBL" id="AZHB01000021">
    <property type="protein sequence ID" value="OAA56864.1"/>
    <property type="molecule type" value="Genomic_DNA"/>
</dbReference>
<dbReference type="RefSeq" id="XP_018701895.1">
    <property type="nucleotide sequence ID" value="XM_018850983.1"/>
</dbReference>
<evidence type="ECO:0000313" key="3">
    <source>
        <dbReference type="Proteomes" id="UP000076744"/>
    </source>
</evidence>
<organism evidence="2 3">
    <name type="scientific">Cordyceps fumosorosea (strain ARSEF 2679)</name>
    <name type="common">Isaria fumosorosea</name>
    <dbReference type="NCBI Taxonomy" id="1081104"/>
    <lineage>
        <taxon>Eukaryota</taxon>
        <taxon>Fungi</taxon>
        <taxon>Dikarya</taxon>
        <taxon>Ascomycota</taxon>
        <taxon>Pezizomycotina</taxon>
        <taxon>Sordariomycetes</taxon>
        <taxon>Hypocreomycetidae</taxon>
        <taxon>Hypocreales</taxon>
        <taxon>Cordycipitaceae</taxon>
        <taxon>Cordyceps</taxon>
    </lineage>
</organism>
<protein>
    <submittedName>
        <fullName evidence="2">Uncharacterized protein</fullName>
    </submittedName>
</protein>
<evidence type="ECO:0000256" key="1">
    <source>
        <dbReference type="SAM" id="MobiDB-lite"/>
    </source>
</evidence>
<feature type="compositionally biased region" description="Basic and acidic residues" evidence="1">
    <location>
        <begin position="14"/>
        <end position="26"/>
    </location>
</feature>
<feature type="region of interest" description="Disordered" evidence="1">
    <location>
        <begin position="1"/>
        <end position="60"/>
    </location>
</feature>
<reference evidence="2 3" key="1">
    <citation type="journal article" date="2016" name="Genome Biol. Evol.">
        <title>Divergent and convergent evolution of fungal pathogenicity.</title>
        <authorList>
            <person name="Shang Y."/>
            <person name="Xiao G."/>
            <person name="Zheng P."/>
            <person name="Cen K."/>
            <person name="Zhan S."/>
            <person name="Wang C."/>
        </authorList>
    </citation>
    <scope>NUCLEOTIDE SEQUENCE [LARGE SCALE GENOMIC DNA]</scope>
    <source>
        <strain evidence="2 3">ARSEF 2679</strain>
    </source>
</reference>
<dbReference type="OrthoDB" id="3946700at2759"/>
<dbReference type="AlphaFoldDB" id="A0A167PNT5"/>